<name>A0A183TKF3_SCHSO</name>
<evidence type="ECO:0000313" key="1">
    <source>
        <dbReference type="EMBL" id="VDM03337.1"/>
    </source>
</evidence>
<sequence length="78" mass="9143">MENSMGLYDLDGFNDNGLLERTCAVHRLILTNTFLCLLMRQKVTWVHPWSRDWHLLDKALVRQRASDKGDPWCQQLDG</sequence>
<gene>
    <name evidence="1" type="ORF">SSLN_LOCUS16951</name>
</gene>
<evidence type="ECO:0000313" key="2">
    <source>
        <dbReference type="Proteomes" id="UP000275846"/>
    </source>
</evidence>
<accession>A0A183TKF3</accession>
<organism evidence="3">
    <name type="scientific">Schistocephalus solidus</name>
    <name type="common">Tapeworm</name>
    <dbReference type="NCBI Taxonomy" id="70667"/>
    <lineage>
        <taxon>Eukaryota</taxon>
        <taxon>Metazoa</taxon>
        <taxon>Spiralia</taxon>
        <taxon>Lophotrochozoa</taxon>
        <taxon>Platyhelminthes</taxon>
        <taxon>Cestoda</taxon>
        <taxon>Eucestoda</taxon>
        <taxon>Diphyllobothriidea</taxon>
        <taxon>Diphyllobothriidae</taxon>
        <taxon>Schistocephalus</taxon>
    </lineage>
</organism>
<dbReference type="EMBL" id="UYSU01041748">
    <property type="protein sequence ID" value="VDM03337.1"/>
    <property type="molecule type" value="Genomic_DNA"/>
</dbReference>
<protein>
    <submittedName>
        <fullName evidence="1 3">Uncharacterized protein</fullName>
    </submittedName>
</protein>
<evidence type="ECO:0000313" key="3">
    <source>
        <dbReference type="WBParaSite" id="SSLN_0001759801-mRNA-1"/>
    </source>
</evidence>
<reference evidence="1 2" key="2">
    <citation type="submission" date="2018-11" db="EMBL/GenBank/DDBJ databases">
        <authorList>
            <consortium name="Pathogen Informatics"/>
        </authorList>
    </citation>
    <scope>NUCLEOTIDE SEQUENCE [LARGE SCALE GENOMIC DNA]</scope>
    <source>
        <strain evidence="1 2">NST_G2</strain>
    </source>
</reference>
<proteinExistence type="predicted"/>
<dbReference type="AlphaFoldDB" id="A0A183TKF3"/>
<keyword evidence="2" id="KW-1185">Reference proteome</keyword>
<reference evidence="3" key="1">
    <citation type="submission" date="2016-06" db="UniProtKB">
        <authorList>
            <consortium name="WormBaseParasite"/>
        </authorList>
    </citation>
    <scope>IDENTIFICATION</scope>
</reference>
<dbReference type="WBParaSite" id="SSLN_0001759801-mRNA-1">
    <property type="protein sequence ID" value="SSLN_0001759801-mRNA-1"/>
    <property type="gene ID" value="SSLN_0001759801"/>
</dbReference>
<dbReference type="Proteomes" id="UP000275846">
    <property type="component" value="Unassembled WGS sequence"/>
</dbReference>